<evidence type="ECO:0000256" key="5">
    <source>
        <dbReference type="ARBA" id="ARBA00022989"/>
    </source>
</evidence>
<dbReference type="PANTHER" id="PTHR30252">
    <property type="entry name" value="INNER MEMBRANE PEPTIDE TRANSPORTER"/>
    <property type="match status" value="1"/>
</dbReference>
<dbReference type="EMBL" id="CACRUT010000023">
    <property type="protein sequence ID" value="VYU53676.1"/>
    <property type="molecule type" value="Genomic_DNA"/>
</dbReference>
<dbReference type="InterPro" id="IPR051605">
    <property type="entry name" value="CstA"/>
</dbReference>
<keyword evidence="3" id="KW-1003">Cell membrane</keyword>
<dbReference type="RefSeq" id="WP_021980421.1">
    <property type="nucleotide sequence ID" value="NZ_CACRUT010000023.1"/>
</dbReference>
<comment type="similarity">
    <text evidence="2">Belongs to the peptide transporter carbon starvation (CstA) (TC 2.A.114) family.</text>
</comment>
<dbReference type="Pfam" id="PF02554">
    <property type="entry name" value="CstA"/>
    <property type="match status" value="2"/>
</dbReference>
<keyword evidence="4" id="KW-0812">Transmembrane</keyword>
<comment type="subcellular location">
    <subcellularLocation>
        <location evidence="1">Cell membrane</location>
        <topology evidence="1">Multi-pass membrane protein</topology>
    </subcellularLocation>
</comment>
<dbReference type="GO" id="GO:0009267">
    <property type="term" value="P:cellular response to starvation"/>
    <property type="evidence" value="ECO:0007669"/>
    <property type="project" value="InterPro"/>
</dbReference>
<reference evidence="8" key="1">
    <citation type="submission" date="2019-11" db="EMBL/GenBank/DDBJ databases">
        <authorList>
            <person name="Feng L."/>
        </authorList>
    </citation>
    <scope>NUCLEOTIDE SEQUENCE</scope>
    <source>
        <strain evidence="8">PclaraLFYP37</strain>
    </source>
</reference>
<organism evidence="8">
    <name type="scientific">Paraprevotella clara</name>
    <dbReference type="NCBI Taxonomy" id="454154"/>
    <lineage>
        <taxon>Bacteria</taxon>
        <taxon>Pseudomonadati</taxon>
        <taxon>Bacteroidota</taxon>
        <taxon>Bacteroidia</taxon>
        <taxon>Bacteroidales</taxon>
        <taxon>Prevotellaceae</taxon>
        <taxon>Paraprevotella</taxon>
    </lineage>
</organism>
<evidence type="ECO:0000256" key="6">
    <source>
        <dbReference type="ARBA" id="ARBA00023136"/>
    </source>
</evidence>
<proteinExistence type="inferred from homology"/>
<feature type="domain" description="CstA N-terminal" evidence="7">
    <location>
        <begin position="163"/>
        <end position="299"/>
    </location>
</feature>
<keyword evidence="6" id="KW-0472">Membrane</keyword>
<dbReference type="PANTHER" id="PTHR30252:SF4">
    <property type="entry name" value="CARBON STARVATION"/>
    <property type="match status" value="1"/>
</dbReference>
<accession>A0A6N3FP74</accession>
<evidence type="ECO:0000313" key="8">
    <source>
        <dbReference type="EMBL" id="VYU53676.1"/>
    </source>
</evidence>
<dbReference type="InterPro" id="IPR003706">
    <property type="entry name" value="CstA_N"/>
</dbReference>
<evidence type="ECO:0000256" key="1">
    <source>
        <dbReference type="ARBA" id="ARBA00004651"/>
    </source>
</evidence>
<protein>
    <submittedName>
        <fullName evidence="8">Inner membrane protein YjiY</fullName>
    </submittedName>
</protein>
<gene>
    <name evidence="8" type="primary">yjiY</name>
    <name evidence="8" type="ORF">PCLFYP37_00144</name>
</gene>
<evidence type="ECO:0000256" key="3">
    <source>
        <dbReference type="ARBA" id="ARBA00022475"/>
    </source>
</evidence>
<keyword evidence="5" id="KW-1133">Transmembrane helix</keyword>
<evidence type="ECO:0000256" key="2">
    <source>
        <dbReference type="ARBA" id="ARBA00007755"/>
    </source>
</evidence>
<sequence length="479" mass="52237">MITFTTALVLLVLGYVVYGAFVERVFGADASRKTPCYTMADGVDYTPMPTWKVYLIQFLNIAGTGPIFGAILGILYGPAAYLWIVFGCIFGGAVHDYLSGMISLRKNGASLPEVVGDELGAGIRLVMRVFSLILMVLVGTVFVTTPAGLLASMTGDWGVWGSALFWSVVIFVYYVLATLLPIDTLIGRIYPLFGVALLFMAVGVLVGIFTHDGWMPEITSAFESHHPDKNLSIFPMLFITIACGAISGFHATQSPMMARCMKNEKLGRRVFYGAMITEGVVALIWAAAAIKFAGSYEALAELMSPSGKSNPAIVVNAICQDWMGTAGAVLAILGVVAAPVTSGDTAFRCARLIASDFLHYRQDTILRRLIISLPLFVIAAVLMNINFDILWRYFAWFNQTLSIFTLWAVTVWLARKGKTFYVTLFPALFMTAVCTTYILVAPEGFGLSYVLSCAVGGGVAVLLFGMFMKWYLQFKKTRV</sequence>
<dbReference type="GO" id="GO:0005886">
    <property type="term" value="C:plasma membrane"/>
    <property type="evidence" value="ECO:0007669"/>
    <property type="project" value="UniProtKB-SubCell"/>
</dbReference>
<name>A0A6N3FP74_9BACT</name>
<dbReference type="AlphaFoldDB" id="A0A6N3FP74"/>
<feature type="domain" description="CstA N-terminal" evidence="7">
    <location>
        <begin position="3"/>
        <end position="153"/>
    </location>
</feature>
<evidence type="ECO:0000256" key="4">
    <source>
        <dbReference type="ARBA" id="ARBA00022692"/>
    </source>
</evidence>
<evidence type="ECO:0000259" key="7">
    <source>
        <dbReference type="Pfam" id="PF02554"/>
    </source>
</evidence>